<reference evidence="2" key="2">
    <citation type="submission" date="2021-01" db="UniProtKB">
        <authorList>
            <consortium name="EnsemblPlants"/>
        </authorList>
    </citation>
    <scope>IDENTIFICATION</scope>
</reference>
<reference evidence="2 3" key="1">
    <citation type="journal article" date="2016" name="G3 (Bethesda)">
        <title>First Draft Assembly and Annotation of the Genome of a California Endemic Oak Quercus lobata Nee (Fagaceae).</title>
        <authorList>
            <person name="Sork V.L."/>
            <person name="Fitz-Gibbon S.T."/>
            <person name="Puiu D."/>
            <person name="Crepeau M."/>
            <person name="Gugger P.F."/>
            <person name="Sherman R."/>
            <person name="Stevens K."/>
            <person name="Langley C.H."/>
            <person name="Pellegrini M."/>
            <person name="Salzberg S.L."/>
        </authorList>
    </citation>
    <scope>NUCLEOTIDE SEQUENCE [LARGE SCALE GENOMIC DNA]</scope>
    <source>
        <strain evidence="2 3">cv. SW786</strain>
    </source>
</reference>
<evidence type="ECO:0000313" key="2">
    <source>
        <dbReference type="EnsemblPlants" id="QL10p019061:mrna"/>
    </source>
</evidence>
<accession>A0A7N2MP77</accession>
<organism evidence="2 3">
    <name type="scientific">Quercus lobata</name>
    <name type="common">Valley oak</name>
    <dbReference type="NCBI Taxonomy" id="97700"/>
    <lineage>
        <taxon>Eukaryota</taxon>
        <taxon>Viridiplantae</taxon>
        <taxon>Streptophyta</taxon>
        <taxon>Embryophyta</taxon>
        <taxon>Tracheophyta</taxon>
        <taxon>Spermatophyta</taxon>
        <taxon>Magnoliopsida</taxon>
        <taxon>eudicotyledons</taxon>
        <taxon>Gunneridae</taxon>
        <taxon>Pentapetalae</taxon>
        <taxon>rosids</taxon>
        <taxon>fabids</taxon>
        <taxon>Fagales</taxon>
        <taxon>Fagaceae</taxon>
        <taxon>Quercus</taxon>
    </lineage>
</organism>
<dbReference type="Proteomes" id="UP000594261">
    <property type="component" value="Chromosome 10"/>
</dbReference>
<dbReference type="EMBL" id="LRBV02000010">
    <property type="status" value="NOT_ANNOTATED_CDS"/>
    <property type="molecule type" value="Genomic_DNA"/>
</dbReference>
<protein>
    <submittedName>
        <fullName evidence="2">Uncharacterized protein</fullName>
    </submittedName>
</protein>
<keyword evidence="1" id="KW-1133">Transmembrane helix</keyword>
<keyword evidence="1" id="KW-0472">Membrane</keyword>
<dbReference type="Gramene" id="QL10p019061:mrna">
    <property type="protein sequence ID" value="QL10p019061:mrna"/>
    <property type="gene ID" value="QL10p019061"/>
</dbReference>
<evidence type="ECO:0000256" key="1">
    <source>
        <dbReference type="SAM" id="Phobius"/>
    </source>
</evidence>
<evidence type="ECO:0000313" key="3">
    <source>
        <dbReference type="Proteomes" id="UP000594261"/>
    </source>
</evidence>
<proteinExistence type="predicted"/>
<feature type="transmembrane region" description="Helical" evidence="1">
    <location>
        <begin position="12"/>
        <end position="29"/>
    </location>
</feature>
<dbReference type="EnsemblPlants" id="QL10p019061:mrna">
    <property type="protein sequence ID" value="QL10p019061:mrna"/>
    <property type="gene ID" value="QL10p019061"/>
</dbReference>
<feature type="transmembrane region" description="Helical" evidence="1">
    <location>
        <begin position="60"/>
        <end position="82"/>
    </location>
</feature>
<keyword evidence="1" id="KW-0812">Transmembrane</keyword>
<name>A0A7N2MP77_QUELO</name>
<dbReference type="AlphaFoldDB" id="A0A7N2MP77"/>
<keyword evidence="3" id="KW-1185">Reference proteome</keyword>
<dbReference type="InParanoid" id="A0A7N2MP77"/>
<sequence length="125" mass="14313">MICSSRQRREPSFTFSQQILFFNLIFRLAKMMPPEQHPSPTLLKNSDPLPDRSKTLDPCAGATSFAITFMGLIPCTAFLLGLTGTVHTWNKRSRYTELWWDPNATCGFVWFDKKPTWKNSIQPGV</sequence>